<reference evidence="2" key="1">
    <citation type="submission" date="2020-12" db="EMBL/GenBank/DDBJ databases">
        <title>Vagococcus allomyrinae sp. nov. and Enterococcus lavae sp. nov., isolated from the larvae of Allomyrina dichotoma.</title>
        <authorList>
            <person name="Lee S.D."/>
        </authorList>
    </citation>
    <scope>NUCLEOTIDE SEQUENCE</scope>
    <source>
        <strain evidence="2">BWB3-3</strain>
    </source>
</reference>
<dbReference type="InterPro" id="IPR029058">
    <property type="entry name" value="AB_hydrolase_fold"/>
</dbReference>
<keyword evidence="1" id="KW-0732">Signal</keyword>
<protein>
    <submittedName>
        <fullName evidence="2">Alpha/beta hydrolase</fullName>
    </submittedName>
</protein>
<proteinExistence type="predicted"/>
<dbReference type="GO" id="GO:0016787">
    <property type="term" value="F:hydrolase activity"/>
    <property type="evidence" value="ECO:0007669"/>
    <property type="project" value="UniProtKB-KW"/>
</dbReference>
<dbReference type="PROSITE" id="PS51257">
    <property type="entry name" value="PROKAR_LIPOPROTEIN"/>
    <property type="match status" value="1"/>
</dbReference>
<dbReference type="Gene3D" id="3.40.50.1820">
    <property type="entry name" value="alpha/beta hydrolase"/>
    <property type="match status" value="1"/>
</dbReference>
<dbReference type="InterPro" id="IPR010315">
    <property type="entry name" value="DUF915_hydro-like"/>
</dbReference>
<name>A0A940SWR1_9ENTE</name>
<comment type="caution">
    <text evidence="2">The sequence shown here is derived from an EMBL/GenBank/DDBJ whole genome shotgun (WGS) entry which is preliminary data.</text>
</comment>
<dbReference type="Pfam" id="PF06028">
    <property type="entry name" value="DUF915"/>
    <property type="match status" value="1"/>
</dbReference>
<dbReference type="SUPFAM" id="SSF53474">
    <property type="entry name" value="alpha/beta-Hydrolases"/>
    <property type="match status" value="1"/>
</dbReference>
<dbReference type="Proteomes" id="UP000674938">
    <property type="component" value="Unassembled WGS sequence"/>
</dbReference>
<feature type="chain" id="PRO_5039677319" evidence="1">
    <location>
        <begin position="26"/>
        <end position="296"/>
    </location>
</feature>
<dbReference type="AlphaFoldDB" id="A0A940SWR1"/>
<organism evidence="2 3">
    <name type="scientific">Vagococcus allomyrinae</name>
    <dbReference type="NCBI Taxonomy" id="2794353"/>
    <lineage>
        <taxon>Bacteria</taxon>
        <taxon>Bacillati</taxon>
        <taxon>Bacillota</taxon>
        <taxon>Bacilli</taxon>
        <taxon>Lactobacillales</taxon>
        <taxon>Enterococcaceae</taxon>
        <taxon>Vagococcus</taxon>
    </lineage>
</organism>
<accession>A0A940SWR1</accession>
<evidence type="ECO:0000313" key="3">
    <source>
        <dbReference type="Proteomes" id="UP000674938"/>
    </source>
</evidence>
<sequence length="296" mass="32892">MKKYFLKLSCCLALFLSGCSSTTQSEHANTIEQPTINLSKQIPILFLHGSGGSENDLIAFAESITDDQAVTKLMVTIDGHNHLTYLNQLSDKNKRPFIFIGFKDNNAAIEDWSKSLATLLQDLTRHYQFQTINLVGFSNGGLAAGYFAETHSEYHNLPSLDKLVMIGAPFNDLTPLNNTDPLDFNDLSTKDTYFDKFLQKKEQLPSDLNVLAIAGDIGDASFSDSVVPISSAFGSRLIFPDHVRYYEEQLSYGQAASHVGLISDNKDVSNWVKNFLFVSKQTGAPQQNIVSHLKKR</sequence>
<dbReference type="EMBL" id="JAEEGA010000015">
    <property type="protein sequence ID" value="MBP1043259.1"/>
    <property type="molecule type" value="Genomic_DNA"/>
</dbReference>
<gene>
    <name evidence="2" type="ORF">I6N95_19750</name>
</gene>
<keyword evidence="2" id="KW-0378">Hydrolase</keyword>
<dbReference type="RefSeq" id="WP_209531070.1">
    <property type="nucleotide sequence ID" value="NZ_JAEEGA010000015.1"/>
</dbReference>
<evidence type="ECO:0000256" key="1">
    <source>
        <dbReference type="SAM" id="SignalP"/>
    </source>
</evidence>
<evidence type="ECO:0000313" key="2">
    <source>
        <dbReference type="EMBL" id="MBP1043259.1"/>
    </source>
</evidence>
<feature type="signal peptide" evidence="1">
    <location>
        <begin position="1"/>
        <end position="25"/>
    </location>
</feature>
<keyword evidence="3" id="KW-1185">Reference proteome</keyword>